<proteinExistence type="predicted"/>
<keyword evidence="1" id="KW-0732">Signal</keyword>
<dbReference type="GO" id="GO:0050839">
    <property type="term" value="F:cell adhesion molecule binding"/>
    <property type="evidence" value="ECO:0007669"/>
    <property type="project" value="TreeGrafter"/>
</dbReference>
<dbReference type="Pfam" id="PF02469">
    <property type="entry name" value="Fasciclin"/>
    <property type="match status" value="1"/>
</dbReference>
<feature type="domain" description="FAS1" evidence="2">
    <location>
        <begin position="40"/>
        <end position="183"/>
    </location>
</feature>
<dbReference type="SUPFAM" id="SSF82153">
    <property type="entry name" value="FAS1 domain"/>
    <property type="match status" value="1"/>
</dbReference>
<dbReference type="AlphaFoldDB" id="A0A844YBP6"/>
<dbReference type="GO" id="GO:0005615">
    <property type="term" value="C:extracellular space"/>
    <property type="evidence" value="ECO:0007669"/>
    <property type="project" value="TreeGrafter"/>
</dbReference>
<dbReference type="GO" id="GO:0007155">
    <property type="term" value="P:cell adhesion"/>
    <property type="evidence" value="ECO:0007669"/>
    <property type="project" value="TreeGrafter"/>
</dbReference>
<dbReference type="PANTHER" id="PTHR10900">
    <property type="entry name" value="PERIOSTIN-RELATED"/>
    <property type="match status" value="1"/>
</dbReference>
<dbReference type="RefSeq" id="WP_160672391.1">
    <property type="nucleotide sequence ID" value="NZ_WTYN01000001.1"/>
</dbReference>
<dbReference type="Proteomes" id="UP000445582">
    <property type="component" value="Unassembled WGS sequence"/>
</dbReference>
<comment type="caution">
    <text evidence="3">The sequence shown here is derived from an EMBL/GenBank/DDBJ whole genome shotgun (WGS) entry which is preliminary data.</text>
</comment>
<dbReference type="Gene3D" id="2.30.180.10">
    <property type="entry name" value="FAS1 domain"/>
    <property type="match status" value="1"/>
</dbReference>
<dbReference type="GO" id="GO:0030198">
    <property type="term" value="P:extracellular matrix organization"/>
    <property type="evidence" value="ECO:0007669"/>
    <property type="project" value="TreeGrafter"/>
</dbReference>
<reference evidence="3 4" key="1">
    <citation type="submission" date="2019-12" db="EMBL/GenBank/DDBJ databases">
        <title>Genomic-based taxomic classification of the family Erythrobacteraceae.</title>
        <authorList>
            <person name="Xu L."/>
        </authorList>
    </citation>
    <scope>NUCLEOTIDE SEQUENCE [LARGE SCALE GENOMIC DNA]</scope>
    <source>
        <strain evidence="3 4">MCCC 1A09965</strain>
    </source>
</reference>
<evidence type="ECO:0000256" key="1">
    <source>
        <dbReference type="SAM" id="SignalP"/>
    </source>
</evidence>
<name>A0A844YBP6_9SPHN</name>
<evidence type="ECO:0000313" key="3">
    <source>
        <dbReference type="EMBL" id="MXO62406.1"/>
    </source>
</evidence>
<dbReference type="OrthoDB" id="7507228at2"/>
<dbReference type="GO" id="GO:0031012">
    <property type="term" value="C:extracellular matrix"/>
    <property type="evidence" value="ECO:0007669"/>
    <property type="project" value="TreeGrafter"/>
</dbReference>
<evidence type="ECO:0000313" key="4">
    <source>
        <dbReference type="Proteomes" id="UP000445582"/>
    </source>
</evidence>
<accession>A0A844YBP6</accession>
<dbReference type="PROSITE" id="PS50213">
    <property type="entry name" value="FAS1"/>
    <property type="match status" value="1"/>
</dbReference>
<evidence type="ECO:0000259" key="2">
    <source>
        <dbReference type="PROSITE" id="PS50213"/>
    </source>
</evidence>
<dbReference type="InterPro" id="IPR036378">
    <property type="entry name" value="FAS1_dom_sf"/>
</dbReference>
<sequence>MKNLTKRLAAPLALALATGGLAACSQDPGTPGVTDESGVDGTLADAIGGAAGMTTVGSALDDSGLDSVFDGPGAYTIFAPNDAAFEALGDDTKTLTGEDQRPILVAILRDHVVPGAVTPEGINQAIKDAGGTVKMRTLGEGSISFSDGPDGLLITGPDGAKATLAGEAIAASNGVLVPIDGVLASAPATQ</sequence>
<organism evidence="3 4">
    <name type="scientific">Qipengyuania oceanensis</name>
    <dbReference type="NCBI Taxonomy" id="1463597"/>
    <lineage>
        <taxon>Bacteria</taxon>
        <taxon>Pseudomonadati</taxon>
        <taxon>Pseudomonadota</taxon>
        <taxon>Alphaproteobacteria</taxon>
        <taxon>Sphingomonadales</taxon>
        <taxon>Erythrobacteraceae</taxon>
        <taxon>Qipengyuania</taxon>
    </lineage>
</organism>
<keyword evidence="4" id="KW-1185">Reference proteome</keyword>
<feature type="signal peptide" evidence="1">
    <location>
        <begin position="1"/>
        <end position="22"/>
    </location>
</feature>
<dbReference type="InterPro" id="IPR000782">
    <property type="entry name" value="FAS1_domain"/>
</dbReference>
<dbReference type="PANTHER" id="PTHR10900:SF77">
    <property type="entry name" value="FI19380P1"/>
    <property type="match status" value="1"/>
</dbReference>
<dbReference type="PROSITE" id="PS51257">
    <property type="entry name" value="PROKAR_LIPOPROTEIN"/>
    <property type="match status" value="1"/>
</dbReference>
<dbReference type="EMBL" id="WTYN01000001">
    <property type="protein sequence ID" value="MXO62406.1"/>
    <property type="molecule type" value="Genomic_DNA"/>
</dbReference>
<dbReference type="InterPro" id="IPR050904">
    <property type="entry name" value="Adhesion/Biosynth-related"/>
</dbReference>
<feature type="chain" id="PRO_5033021843" description="FAS1 domain-containing protein" evidence="1">
    <location>
        <begin position="23"/>
        <end position="190"/>
    </location>
</feature>
<gene>
    <name evidence="3" type="ORF">GRI48_05200</name>
</gene>
<protein>
    <recommendedName>
        <fullName evidence="2">FAS1 domain-containing protein</fullName>
    </recommendedName>
</protein>
<dbReference type="SMART" id="SM00554">
    <property type="entry name" value="FAS1"/>
    <property type="match status" value="1"/>
</dbReference>